<keyword evidence="2" id="KW-1185">Reference proteome</keyword>
<dbReference type="EMBL" id="BPLQ01011118">
    <property type="protein sequence ID" value="GIY55757.1"/>
    <property type="molecule type" value="Genomic_DNA"/>
</dbReference>
<accession>A0AAV4UDB1</accession>
<dbReference type="Proteomes" id="UP001054837">
    <property type="component" value="Unassembled WGS sequence"/>
</dbReference>
<reference evidence="1 2" key="1">
    <citation type="submission" date="2021-06" db="EMBL/GenBank/DDBJ databases">
        <title>Caerostris darwini draft genome.</title>
        <authorList>
            <person name="Kono N."/>
            <person name="Arakawa K."/>
        </authorList>
    </citation>
    <scope>NUCLEOTIDE SEQUENCE [LARGE SCALE GENOMIC DNA]</scope>
</reference>
<comment type="caution">
    <text evidence="1">The sequence shown here is derived from an EMBL/GenBank/DDBJ whole genome shotgun (WGS) entry which is preliminary data.</text>
</comment>
<evidence type="ECO:0000313" key="2">
    <source>
        <dbReference type="Proteomes" id="UP001054837"/>
    </source>
</evidence>
<sequence>MNLLTNAPHPIVRPFPSKGDCSASFCATDAIFLCKRNKNCTPQRQIDGLLRMINNSGSNVFTTGGRPADQSEDAFETSLTSITLGA</sequence>
<dbReference type="AlphaFoldDB" id="A0AAV4UDB1"/>
<gene>
    <name evidence="1" type="ORF">CDAR_415241</name>
</gene>
<organism evidence="1 2">
    <name type="scientific">Caerostris darwini</name>
    <dbReference type="NCBI Taxonomy" id="1538125"/>
    <lineage>
        <taxon>Eukaryota</taxon>
        <taxon>Metazoa</taxon>
        <taxon>Ecdysozoa</taxon>
        <taxon>Arthropoda</taxon>
        <taxon>Chelicerata</taxon>
        <taxon>Arachnida</taxon>
        <taxon>Araneae</taxon>
        <taxon>Araneomorphae</taxon>
        <taxon>Entelegynae</taxon>
        <taxon>Araneoidea</taxon>
        <taxon>Araneidae</taxon>
        <taxon>Caerostris</taxon>
    </lineage>
</organism>
<evidence type="ECO:0000313" key="1">
    <source>
        <dbReference type="EMBL" id="GIY55757.1"/>
    </source>
</evidence>
<proteinExistence type="predicted"/>
<name>A0AAV4UDB1_9ARAC</name>
<protein>
    <submittedName>
        <fullName evidence="1">Uncharacterized protein</fullName>
    </submittedName>
</protein>